<feature type="region of interest" description="Disordered" evidence="1">
    <location>
        <begin position="509"/>
        <end position="539"/>
    </location>
</feature>
<dbReference type="AlphaFoldDB" id="A0A699HH80"/>
<evidence type="ECO:0000256" key="1">
    <source>
        <dbReference type="SAM" id="MobiDB-lite"/>
    </source>
</evidence>
<dbReference type="PANTHER" id="PTHR47150:SF4">
    <property type="entry name" value="HARBINGER TRANSPOSASE-DERIVED PROTEIN-RELATED"/>
    <property type="match status" value="1"/>
</dbReference>
<reference evidence="2" key="1">
    <citation type="journal article" date="2019" name="Sci. Rep.">
        <title>Draft genome of Tanacetum cinerariifolium, the natural source of mosquito coil.</title>
        <authorList>
            <person name="Yamashiro T."/>
            <person name="Shiraishi A."/>
            <person name="Satake H."/>
            <person name="Nakayama K."/>
        </authorList>
    </citation>
    <scope>NUCLEOTIDE SEQUENCE</scope>
</reference>
<sequence length="719" mass="81529">MNQYQIGRTVFDIDEESDAFYFEKAIEYHEWLLQQEAQPRLTRTSIFREREDAERRLQADYFDDHLAWQSQYGRGDKKYPTIMLEDVTSQDLWIWHAFFEIAGANNDINVLDNSLLFEDLLEDLAPAVPYVVNEVEYRNGYYLADGIYPKWASFVKSFTVATDPKHTYFKQRQESARKDVKRAFGVLQGRWRLIQEPAHAYKVNTLRRIMYAGIIMHNMILEDQNMSIVELNHVYSNPARPMKTMWIDQCKTQHRKTKELRDRDTHISLQQNLMNHIWHEVEEASSGVGVGVMLMWRKKRCYGVTTQCALTIIFEVLEGMEGEGVGMDEAAMSKGRATVDPGGGGDIPERHKSGGIKELFHVTPSEPVDSLSMGDEHIDTITATELDEFIKSSVKNLVPNPSESEGENGCDVLACFTTFSNVLFDADYDSDSKIIPMEIDLHSFNAESDLIEPMPNHDSSITISSKIDSLFDEFVGELTLLKSISPGIDETDCHPEKETRFTKRLLYDNSSPRPSKEIVSDNSNADIESFSPSHIPNLDSDPLMEEIDLSFNSDDPMPPGIEEDDDDSERDIPIFDELLDNYSLSLPANESYHFDIPSPYRPPAKPPDGNTGTLNIKLIVGQTLIYSYNDAESINRIDVINVACKEYVQEVLGFSDNSKSGNPTLISDPIIALSSPSLTLFERGDFILEEIEAFLTRSSIPPGIDDSDLDLEGDIRLLK</sequence>
<evidence type="ECO:0000313" key="2">
    <source>
        <dbReference type="EMBL" id="GEX93365.1"/>
    </source>
</evidence>
<dbReference type="InterPro" id="IPR006912">
    <property type="entry name" value="Harbinger_derived_prot"/>
</dbReference>
<organism evidence="2">
    <name type="scientific">Tanacetum cinerariifolium</name>
    <name type="common">Dalmatian daisy</name>
    <name type="synonym">Chrysanthemum cinerariifolium</name>
    <dbReference type="NCBI Taxonomy" id="118510"/>
    <lineage>
        <taxon>Eukaryota</taxon>
        <taxon>Viridiplantae</taxon>
        <taxon>Streptophyta</taxon>
        <taxon>Embryophyta</taxon>
        <taxon>Tracheophyta</taxon>
        <taxon>Spermatophyta</taxon>
        <taxon>Magnoliopsida</taxon>
        <taxon>eudicotyledons</taxon>
        <taxon>Gunneridae</taxon>
        <taxon>Pentapetalae</taxon>
        <taxon>asterids</taxon>
        <taxon>campanulids</taxon>
        <taxon>Asterales</taxon>
        <taxon>Asteraceae</taxon>
        <taxon>Asteroideae</taxon>
        <taxon>Anthemideae</taxon>
        <taxon>Anthemidinae</taxon>
        <taxon>Tanacetum</taxon>
    </lineage>
</organism>
<dbReference type="Pfam" id="PF04827">
    <property type="entry name" value="Plant_tran"/>
    <property type="match status" value="1"/>
</dbReference>
<accession>A0A699HH80</accession>
<protein>
    <recommendedName>
        <fullName evidence="3">Protein ALP1-like</fullName>
    </recommendedName>
</protein>
<dbReference type="EMBL" id="BKCJ010139996">
    <property type="protein sequence ID" value="GEX93365.1"/>
    <property type="molecule type" value="Genomic_DNA"/>
</dbReference>
<feature type="region of interest" description="Disordered" evidence="1">
    <location>
        <begin position="548"/>
        <end position="567"/>
    </location>
</feature>
<evidence type="ECO:0008006" key="3">
    <source>
        <dbReference type="Google" id="ProtNLM"/>
    </source>
</evidence>
<dbReference type="PANTHER" id="PTHR47150">
    <property type="entry name" value="OS12G0169200 PROTEIN"/>
    <property type="match status" value="1"/>
</dbReference>
<feature type="compositionally biased region" description="Polar residues" evidence="1">
    <location>
        <begin position="520"/>
        <end position="534"/>
    </location>
</feature>
<proteinExistence type="predicted"/>
<name>A0A699HH80_TANCI</name>
<gene>
    <name evidence="2" type="ORF">Tci_365340</name>
</gene>
<comment type="caution">
    <text evidence="2">The sequence shown here is derived from an EMBL/GenBank/DDBJ whole genome shotgun (WGS) entry which is preliminary data.</text>
</comment>